<organism evidence="2 3">
    <name type="scientific">Halopseudomonas salina</name>
    <dbReference type="NCBI Taxonomy" id="1323744"/>
    <lineage>
        <taxon>Bacteria</taxon>
        <taxon>Pseudomonadati</taxon>
        <taxon>Pseudomonadota</taxon>
        <taxon>Gammaproteobacteria</taxon>
        <taxon>Pseudomonadales</taxon>
        <taxon>Pseudomonadaceae</taxon>
        <taxon>Halopseudomonas</taxon>
    </lineage>
</organism>
<comment type="caution">
    <text evidence="2">The sequence shown here is derived from an EMBL/GenBank/DDBJ whole genome shotgun (WGS) entry which is preliminary data.</text>
</comment>
<dbReference type="EMBL" id="BMFF01000005">
    <property type="protein sequence ID" value="GGD04598.1"/>
    <property type="molecule type" value="Genomic_DNA"/>
</dbReference>
<dbReference type="Pfam" id="PF13503">
    <property type="entry name" value="DUF4123"/>
    <property type="match status" value="1"/>
</dbReference>
<accession>A0ABQ1PVD6</accession>
<feature type="domain" description="DUF4123" evidence="1">
    <location>
        <begin position="19"/>
        <end position="133"/>
    </location>
</feature>
<reference evidence="3" key="1">
    <citation type="journal article" date="2019" name="Int. J. Syst. Evol. Microbiol.">
        <title>The Global Catalogue of Microorganisms (GCM) 10K type strain sequencing project: providing services to taxonomists for standard genome sequencing and annotation.</title>
        <authorList>
            <consortium name="The Broad Institute Genomics Platform"/>
            <consortium name="The Broad Institute Genome Sequencing Center for Infectious Disease"/>
            <person name="Wu L."/>
            <person name="Ma J."/>
        </authorList>
    </citation>
    <scope>NUCLEOTIDE SEQUENCE [LARGE SCALE GENOMIC DNA]</scope>
    <source>
        <strain evidence="3">CGMCC 1.12482</strain>
    </source>
</reference>
<evidence type="ECO:0000259" key="1">
    <source>
        <dbReference type="Pfam" id="PF13503"/>
    </source>
</evidence>
<sequence length="280" mass="32230">MSERMNVRQASAPDYSDDCYLLLDGLNMDVPFTAYTHDDHPTIVPLFRGTRHAKVIEASPWLVKPSAGGQLLAKPETWQDYGLVLRSAAGKDTIADHLRSLISVLLPSRQLAYCRFYAPTWADRLFSTMRPEEFESWSGPISQWLLHDGSAWKAYVSTANGKPRGLNEEGWYLLREEQLSQWQTDEHERFIDKATHHLGCNQGHAGYLNQREHIAALIKKAHDYGFRLEHQTLHYLELAWRFPQELSSPYWAEYLGDQTHTADQRLAFSEQQLFGLNKDV</sequence>
<protein>
    <recommendedName>
        <fullName evidence="1">DUF4123 domain-containing protein</fullName>
    </recommendedName>
</protein>
<proteinExistence type="predicted"/>
<dbReference type="InterPro" id="IPR025391">
    <property type="entry name" value="DUF4123"/>
</dbReference>
<evidence type="ECO:0000313" key="2">
    <source>
        <dbReference type="EMBL" id="GGD04598.1"/>
    </source>
</evidence>
<name>A0ABQ1PVD6_9GAMM</name>
<dbReference type="Proteomes" id="UP000638188">
    <property type="component" value="Unassembled WGS sequence"/>
</dbReference>
<dbReference type="RefSeq" id="WP_150278185.1">
    <property type="nucleotide sequence ID" value="NZ_BMFF01000005.1"/>
</dbReference>
<evidence type="ECO:0000313" key="3">
    <source>
        <dbReference type="Proteomes" id="UP000638188"/>
    </source>
</evidence>
<keyword evidence="3" id="KW-1185">Reference proteome</keyword>
<gene>
    <name evidence="2" type="ORF">GCM10007418_24560</name>
</gene>